<name>A0A085ZCT5_9FLAO</name>
<comment type="caution">
    <text evidence="2">The sequence shown here is derived from an EMBL/GenBank/DDBJ whole genome shotgun (WGS) entry which is preliminary data.</text>
</comment>
<evidence type="ECO:0000259" key="1">
    <source>
        <dbReference type="Pfam" id="PF05076"/>
    </source>
</evidence>
<dbReference type="RefSeq" id="WP_034705638.1">
    <property type="nucleotide sequence ID" value="NZ_JPRO01000012.1"/>
</dbReference>
<reference evidence="2 3" key="1">
    <citation type="submission" date="2014-07" db="EMBL/GenBank/DDBJ databases">
        <title>Genome of Chryseobacterium luteum DSM 18605.</title>
        <authorList>
            <person name="Stropko S.J."/>
            <person name="Pipes S.E."/>
            <person name="Newman J.D."/>
        </authorList>
    </citation>
    <scope>NUCLEOTIDE SEQUENCE [LARGE SCALE GENOMIC DNA]</scope>
    <source>
        <strain evidence="2 3">DSM 18605</strain>
    </source>
</reference>
<feature type="domain" description="Suppressor of fused-like" evidence="1">
    <location>
        <begin position="40"/>
        <end position="171"/>
    </location>
</feature>
<dbReference type="AlphaFoldDB" id="A0A085ZCT5"/>
<dbReference type="Proteomes" id="UP000028703">
    <property type="component" value="Unassembled WGS sequence"/>
</dbReference>
<dbReference type="eggNOG" id="ENOG503052Z">
    <property type="taxonomic scope" value="Bacteria"/>
</dbReference>
<evidence type="ECO:0000313" key="2">
    <source>
        <dbReference type="EMBL" id="KFF02249.1"/>
    </source>
</evidence>
<dbReference type="EMBL" id="JPRO01000012">
    <property type="protein sequence ID" value="KFF02249.1"/>
    <property type="molecule type" value="Genomic_DNA"/>
</dbReference>
<dbReference type="Pfam" id="PF05076">
    <property type="entry name" value="SUFU"/>
    <property type="match status" value="1"/>
</dbReference>
<dbReference type="STRING" id="421531.IX38_13530"/>
<sequence>MDNSKGRLQDFREYIERIFLQDPEIFAFDSAIKTCAPVASFNYENVPEKDYITSITFGVSEFNNPEWTEGRPELMLTVQSTDMNWGKALAFIGAELIEEYNFEYGEVIHFGDQISKDSKMTSFFVFAPSILESDDYENIKIEDRNINLVALYPIYKEEEETIEAVGLEEFMNHPSYDMYSVTRAPIIIG</sequence>
<protein>
    <recommendedName>
        <fullName evidence="1">Suppressor of fused-like domain-containing protein</fullName>
    </recommendedName>
</protein>
<gene>
    <name evidence="2" type="ORF">IX38_13530</name>
</gene>
<accession>A0A085ZCT5</accession>
<proteinExistence type="predicted"/>
<evidence type="ECO:0000313" key="3">
    <source>
        <dbReference type="Proteomes" id="UP000028703"/>
    </source>
</evidence>
<dbReference type="OrthoDB" id="2902204at2"/>
<dbReference type="InterPro" id="IPR020941">
    <property type="entry name" value="SUFU-like_domain"/>
</dbReference>
<organism evidence="2 3">
    <name type="scientific">Chryseobacterium luteum</name>
    <dbReference type="NCBI Taxonomy" id="421531"/>
    <lineage>
        <taxon>Bacteria</taxon>
        <taxon>Pseudomonadati</taxon>
        <taxon>Bacteroidota</taxon>
        <taxon>Flavobacteriia</taxon>
        <taxon>Flavobacteriales</taxon>
        <taxon>Weeksellaceae</taxon>
        <taxon>Chryseobacterium group</taxon>
        <taxon>Chryseobacterium</taxon>
    </lineage>
</organism>
<keyword evidence="3" id="KW-1185">Reference proteome</keyword>